<dbReference type="CDD" id="cd19375">
    <property type="entry name" value="UDG-F3-like_SMUG2"/>
    <property type="match status" value="1"/>
</dbReference>
<organism evidence="2 3">
    <name type="scientific">Lactobacillus helsingborgensis</name>
    <dbReference type="NCBI Taxonomy" id="1218494"/>
    <lineage>
        <taxon>Bacteria</taxon>
        <taxon>Bacillati</taxon>
        <taxon>Bacillota</taxon>
        <taxon>Bacilli</taxon>
        <taxon>Lactobacillales</taxon>
        <taxon>Lactobacillaceae</taxon>
        <taxon>Lactobacillus</taxon>
    </lineage>
</organism>
<accession>A0AA47B4J4</accession>
<proteinExistence type="predicted"/>
<dbReference type="Gene3D" id="3.40.470.10">
    <property type="entry name" value="Uracil-DNA glycosylase-like domain"/>
    <property type="match status" value="1"/>
</dbReference>
<dbReference type="InterPro" id="IPR005122">
    <property type="entry name" value="Uracil-DNA_glycosylase-like"/>
</dbReference>
<sequence>MQRKQNFSEKVFQFDEELSNVEINLPEPYKIINPYSGRNKKQVLQMVQIFYQKYFNDTNKRHLILGSSPARRGSAITGVPFEDASNLQKETGISIANFHVNNAASNFLNEVIDKYGGGNKFYHDFYLNFVCPVGICKTSSKGNQVNCNYYENKQVEEMVTPLIISALKTQINFGIDTSVCYCIGSGQNYQELSKINKKWRFFQKIVPLEHPRFITQYHPEDKEKYLHKYLNALMYRY</sequence>
<dbReference type="SUPFAM" id="SSF52141">
    <property type="entry name" value="Uracil-DNA glycosylase-like"/>
    <property type="match status" value="1"/>
</dbReference>
<keyword evidence="3" id="KW-1185">Reference proteome</keyword>
<gene>
    <name evidence="2" type="ORF">LDX53_01945</name>
</gene>
<dbReference type="InterPro" id="IPR032579">
    <property type="entry name" value="Phe_SMUG2-like"/>
</dbReference>
<dbReference type="Proteomes" id="UP001164557">
    <property type="component" value="Chromosome"/>
</dbReference>
<reference evidence="2" key="1">
    <citation type="submission" date="2021-09" db="EMBL/GenBank/DDBJ databases">
        <title>Lactobacillus species from Apis mellifera, Switzerland.</title>
        <authorList>
            <person name="Pfister J."/>
            <person name="Brown A."/>
            <person name="Neumann P."/>
            <person name="Collaud A."/>
            <person name="Retschnig G."/>
            <person name="Perreten V."/>
        </authorList>
    </citation>
    <scope>NUCLEOTIDE SEQUENCE</scope>
    <source>
        <strain evidence="2">IBH002</strain>
    </source>
</reference>
<dbReference type="EMBL" id="CP084389">
    <property type="protein sequence ID" value="UZX30016.1"/>
    <property type="molecule type" value="Genomic_DNA"/>
</dbReference>
<name>A0AA47B4J4_9LACO</name>
<dbReference type="RefSeq" id="WP_046326763.1">
    <property type="nucleotide sequence ID" value="NZ_CP084389.1"/>
</dbReference>
<protein>
    <submittedName>
        <fullName evidence="2">DUF4918 family protein</fullName>
    </submittedName>
</protein>
<feature type="domain" description="Uracil-DNA glycosylase-like" evidence="1">
    <location>
        <begin position="53"/>
        <end position="233"/>
    </location>
</feature>
<dbReference type="InterPro" id="IPR036895">
    <property type="entry name" value="Uracil-DNA_glycosylase-like_sf"/>
</dbReference>
<evidence type="ECO:0000313" key="2">
    <source>
        <dbReference type="EMBL" id="UZX30016.1"/>
    </source>
</evidence>
<evidence type="ECO:0000313" key="3">
    <source>
        <dbReference type="Proteomes" id="UP001164557"/>
    </source>
</evidence>
<dbReference type="Pfam" id="PF03167">
    <property type="entry name" value="UDG"/>
    <property type="match status" value="1"/>
</dbReference>
<evidence type="ECO:0000259" key="1">
    <source>
        <dbReference type="Pfam" id="PF03167"/>
    </source>
</evidence>
<dbReference type="AlphaFoldDB" id="A0AA47B4J4"/>